<evidence type="ECO:0000259" key="11">
    <source>
        <dbReference type="PROSITE" id="PS51523"/>
    </source>
</evidence>
<evidence type="ECO:0000256" key="6">
    <source>
        <dbReference type="ARBA" id="ARBA00023125"/>
    </source>
</evidence>
<feature type="compositionally biased region" description="Polar residues" evidence="10">
    <location>
        <begin position="1"/>
        <end position="16"/>
    </location>
</feature>
<keyword evidence="5" id="KW-0805">Transcription regulation</keyword>
<comment type="subcellular location">
    <subcellularLocation>
        <location evidence="1">Nucleus</location>
    </subcellularLocation>
</comment>
<dbReference type="NCBIfam" id="TIGR01566">
    <property type="entry name" value="ZF_HD_prot_N"/>
    <property type="match status" value="1"/>
</dbReference>
<dbReference type="GO" id="GO:0050793">
    <property type="term" value="P:regulation of developmental process"/>
    <property type="evidence" value="ECO:0007669"/>
    <property type="project" value="TreeGrafter"/>
</dbReference>
<keyword evidence="4" id="KW-0862">Zinc</keyword>
<feature type="region of interest" description="Disordered" evidence="10">
    <location>
        <begin position="1"/>
        <end position="26"/>
    </location>
</feature>
<keyword evidence="3" id="KW-0863">Zinc-finger</keyword>
<evidence type="ECO:0000256" key="10">
    <source>
        <dbReference type="SAM" id="MobiDB-lite"/>
    </source>
</evidence>
<dbReference type="NCBIfam" id="TIGR01565">
    <property type="entry name" value="homeo_ZF_HD"/>
    <property type="match status" value="1"/>
</dbReference>
<keyword evidence="9" id="KW-0539">Nucleus</keyword>
<keyword evidence="13" id="KW-1185">Reference proteome</keyword>
<feature type="compositionally biased region" description="Pro residues" evidence="10">
    <location>
        <begin position="118"/>
        <end position="136"/>
    </location>
</feature>
<feature type="compositionally biased region" description="Basic and acidic residues" evidence="10">
    <location>
        <begin position="238"/>
        <end position="252"/>
    </location>
</feature>
<feature type="region of interest" description="Disordered" evidence="10">
    <location>
        <begin position="112"/>
        <end position="183"/>
    </location>
</feature>
<evidence type="ECO:0000256" key="8">
    <source>
        <dbReference type="ARBA" id="ARBA00023163"/>
    </source>
</evidence>
<dbReference type="InterPro" id="IPR009057">
    <property type="entry name" value="Homeodomain-like_sf"/>
</dbReference>
<evidence type="ECO:0000313" key="13">
    <source>
        <dbReference type="Proteomes" id="UP001279734"/>
    </source>
</evidence>
<reference evidence="12" key="1">
    <citation type="submission" date="2023-05" db="EMBL/GenBank/DDBJ databases">
        <title>Nepenthes gracilis genome sequencing.</title>
        <authorList>
            <person name="Fukushima K."/>
        </authorList>
    </citation>
    <scope>NUCLEOTIDE SEQUENCE</scope>
    <source>
        <strain evidence="12">SING2019-196</strain>
    </source>
</reference>
<keyword evidence="2" id="KW-0479">Metal-binding</keyword>
<dbReference type="PANTHER" id="PTHR31948">
    <property type="entry name" value="ZINC-FINGER HOMEODOMAIN PROTEIN 2"/>
    <property type="match status" value="1"/>
</dbReference>
<protein>
    <recommendedName>
        <fullName evidence="11">ZF-HD dimerization-type domain-containing protein</fullName>
    </recommendedName>
</protein>
<dbReference type="FunFam" id="1.10.10.60:FF:000257">
    <property type="entry name" value="Zinc-finger homeodomain protein 2"/>
    <property type="match status" value="1"/>
</dbReference>
<keyword evidence="7" id="KW-0371">Homeobox</keyword>
<dbReference type="PROSITE" id="PS51523">
    <property type="entry name" value="ZF_HD_DIMER"/>
    <property type="match status" value="1"/>
</dbReference>
<keyword evidence="8" id="KW-0804">Transcription</keyword>
<dbReference type="PANTHER" id="PTHR31948:SF72">
    <property type="entry name" value="ZINC-FINGER HOMEODOMAIN PROTEIN 10"/>
    <property type="match status" value="1"/>
</dbReference>
<evidence type="ECO:0000313" key="12">
    <source>
        <dbReference type="EMBL" id="GMH26163.1"/>
    </source>
</evidence>
<keyword evidence="6" id="KW-0238">DNA-binding</keyword>
<accession>A0AAD3T9V3</accession>
<dbReference type="EMBL" id="BSYO01000030">
    <property type="protein sequence ID" value="GMH26163.1"/>
    <property type="molecule type" value="Genomic_DNA"/>
</dbReference>
<dbReference type="GO" id="GO:0003700">
    <property type="term" value="F:DNA-binding transcription factor activity"/>
    <property type="evidence" value="ECO:0007669"/>
    <property type="project" value="TreeGrafter"/>
</dbReference>
<dbReference type="InterPro" id="IPR006455">
    <property type="entry name" value="Homeodomain_ZF_HD"/>
</dbReference>
<comment type="caution">
    <text evidence="12">The sequence shown here is derived from an EMBL/GenBank/DDBJ whole genome shotgun (WGS) entry which is preliminary data.</text>
</comment>
<name>A0AAD3T9V3_NEPGR</name>
<dbReference type="AlphaFoldDB" id="A0AAD3T9V3"/>
<organism evidence="12 13">
    <name type="scientific">Nepenthes gracilis</name>
    <name type="common">Slender pitcher plant</name>
    <dbReference type="NCBI Taxonomy" id="150966"/>
    <lineage>
        <taxon>Eukaryota</taxon>
        <taxon>Viridiplantae</taxon>
        <taxon>Streptophyta</taxon>
        <taxon>Embryophyta</taxon>
        <taxon>Tracheophyta</taxon>
        <taxon>Spermatophyta</taxon>
        <taxon>Magnoliopsida</taxon>
        <taxon>eudicotyledons</taxon>
        <taxon>Gunneridae</taxon>
        <taxon>Pentapetalae</taxon>
        <taxon>Caryophyllales</taxon>
        <taxon>Nepenthaceae</taxon>
        <taxon>Nepenthes</taxon>
    </lineage>
</organism>
<feature type="domain" description="ZF-HD dimerization-type" evidence="11">
    <location>
        <begin position="58"/>
        <end position="109"/>
    </location>
</feature>
<evidence type="ECO:0000256" key="3">
    <source>
        <dbReference type="ARBA" id="ARBA00022771"/>
    </source>
</evidence>
<evidence type="ECO:0000256" key="1">
    <source>
        <dbReference type="ARBA" id="ARBA00004123"/>
    </source>
</evidence>
<evidence type="ECO:0000256" key="4">
    <source>
        <dbReference type="ARBA" id="ARBA00022833"/>
    </source>
</evidence>
<dbReference type="GO" id="GO:0005634">
    <property type="term" value="C:nucleus"/>
    <property type="evidence" value="ECO:0007669"/>
    <property type="project" value="UniProtKB-SubCell"/>
</dbReference>
<dbReference type="Proteomes" id="UP001279734">
    <property type="component" value="Unassembled WGS sequence"/>
</dbReference>
<proteinExistence type="predicted"/>
<sequence>MAMDLTNATAATITRSGDSETDTPPRALQPMGFLSFANGPLKRHYPTAPRRERETVAYKECLRNHAASMGGHAVDGCCEFMPSPTATPTDPTSLKCAACGCHRNFHRRDPDDPCPIQHHPPLPPRQHSNSPPPPQPSSSSPHMLLALCQNPSGQSADGHQPAAAAVSSKTNNHHPHGKKRFRTKFSLEQKEKMLEFSEKLGWKMQKSDESFVEEFCNEVGVSRGALKVWMHNNKNCSGKKDNNHSANIKDDVSGNGFYPNATS</sequence>
<feature type="region of interest" description="Disordered" evidence="10">
    <location>
        <begin position="236"/>
        <end position="263"/>
    </location>
</feature>
<dbReference type="Gene3D" id="1.10.10.60">
    <property type="entry name" value="Homeodomain-like"/>
    <property type="match status" value="1"/>
</dbReference>
<dbReference type="Pfam" id="PF04770">
    <property type="entry name" value="ZF-HD_dimer"/>
    <property type="match status" value="1"/>
</dbReference>
<feature type="compositionally biased region" description="Basic residues" evidence="10">
    <location>
        <begin position="171"/>
        <end position="183"/>
    </location>
</feature>
<evidence type="ECO:0000256" key="7">
    <source>
        <dbReference type="ARBA" id="ARBA00023155"/>
    </source>
</evidence>
<dbReference type="InterPro" id="IPR006456">
    <property type="entry name" value="ZF_HD_homeobox_Cys/His_dimer"/>
</dbReference>
<gene>
    <name evidence="12" type="ORF">Nepgr_028006</name>
</gene>
<evidence type="ECO:0000256" key="5">
    <source>
        <dbReference type="ARBA" id="ARBA00023015"/>
    </source>
</evidence>
<dbReference type="GO" id="GO:0000976">
    <property type="term" value="F:transcription cis-regulatory region binding"/>
    <property type="evidence" value="ECO:0007669"/>
    <property type="project" value="TreeGrafter"/>
</dbReference>
<dbReference type="SUPFAM" id="SSF46689">
    <property type="entry name" value="Homeodomain-like"/>
    <property type="match status" value="1"/>
</dbReference>
<evidence type="ECO:0000256" key="9">
    <source>
        <dbReference type="ARBA" id="ARBA00023242"/>
    </source>
</evidence>
<evidence type="ECO:0000256" key="2">
    <source>
        <dbReference type="ARBA" id="ARBA00022723"/>
    </source>
</evidence>
<dbReference type="GO" id="GO:0008270">
    <property type="term" value="F:zinc ion binding"/>
    <property type="evidence" value="ECO:0007669"/>
    <property type="project" value="UniProtKB-KW"/>
</dbReference>